<evidence type="ECO:0000313" key="2">
    <source>
        <dbReference type="Proteomes" id="UP001163321"/>
    </source>
</evidence>
<sequence>MQRVHEPALMQQRHASSASVPLLAKLFKTSITSAFSSPFATSAAVLPSDALTASKFSRSAADIVDSRASAASGRPWNALQCSAVHPSPSTANTSAPAFTILTINSFVSTGEPHATIKVVVVSPAAAAATSSVDSPSSRSFQIRPLRRPKMYAWTSGLSHKLMGIIMLWIITTWFTPILK</sequence>
<comment type="caution">
    <text evidence="1">The sequence shown here is derived from an EMBL/GenBank/DDBJ whole genome shotgun (WGS) entry which is preliminary data.</text>
</comment>
<evidence type="ECO:0000313" key="1">
    <source>
        <dbReference type="EMBL" id="KAI9923150.1"/>
    </source>
</evidence>
<dbReference type="Proteomes" id="UP001163321">
    <property type="component" value="Chromosome 1"/>
</dbReference>
<accession>A0ACC0WYQ4</accession>
<gene>
    <name evidence="1" type="ORF">PsorP6_001407</name>
</gene>
<dbReference type="EMBL" id="CM047580">
    <property type="protein sequence ID" value="KAI9923150.1"/>
    <property type="molecule type" value="Genomic_DNA"/>
</dbReference>
<protein>
    <submittedName>
        <fullName evidence="1">Uncharacterized protein</fullName>
    </submittedName>
</protein>
<keyword evidence="2" id="KW-1185">Reference proteome</keyword>
<organism evidence="1 2">
    <name type="scientific">Peronosclerospora sorghi</name>
    <dbReference type="NCBI Taxonomy" id="230839"/>
    <lineage>
        <taxon>Eukaryota</taxon>
        <taxon>Sar</taxon>
        <taxon>Stramenopiles</taxon>
        <taxon>Oomycota</taxon>
        <taxon>Peronosporomycetes</taxon>
        <taxon>Peronosporales</taxon>
        <taxon>Peronosporaceae</taxon>
        <taxon>Peronosclerospora</taxon>
    </lineage>
</organism>
<reference evidence="1 2" key="1">
    <citation type="journal article" date="2022" name="bioRxiv">
        <title>The genome of the oomycete Peronosclerospora sorghi, a cosmopolitan pathogen of maize and sorghum, is inflated with dispersed pseudogenes.</title>
        <authorList>
            <person name="Fletcher K."/>
            <person name="Martin F."/>
            <person name="Isakeit T."/>
            <person name="Cavanaugh K."/>
            <person name="Magill C."/>
            <person name="Michelmore R."/>
        </authorList>
    </citation>
    <scope>NUCLEOTIDE SEQUENCE [LARGE SCALE GENOMIC DNA]</scope>
    <source>
        <strain evidence="1">P6</strain>
    </source>
</reference>
<name>A0ACC0WYQ4_9STRA</name>
<proteinExistence type="predicted"/>